<evidence type="ECO:0000313" key="10">
    <source>
        <dbReference type="Proteomes" id="UP001497457"/>
    </source>
</evidence>
<feature type="transmembrane region" description="Helical" evidence="8">
    <location>
        <begin position="44"/>
        <end position="62"/>
    </location>
</feature>
<dbReference type="PROSITE" id="PS00086">
    <property type="entry name" value="CYTOCHROME_P450"/>
    <property type="match status" value="1"/>
</dbReference>
<keyword evidence="4 7" id="KW-0560">Oxidoreductase</keyword>
<dbReference type="InterPro" id="IPR017972">
    <property type="entry name" value="Cyt_P450_CS"/>
</dbReference>
<keyword evidence="2 6" id="KW-0349">Heme</keyword>
<feature type="binding site" description="axial binding residue" evidence="6">
    <location>
        <position position="500"/>
    </location>
    <ligand>
        <name>heme</name>
        <dbReference type="ChEBI" id="CHEBI:30413"/>
    </ligand>
    <ligandPart>
        <name>Fe</name>
        <dbReference type="ChEBI" id="CHEBI:18248"/>
    </ligandPart>
</feature>
<dbReference type="Proteomes" id="UP001497457">
    <property type="component" value="Chromosome 6rd"/>
</dbReference>
<keyword evidence="7" id="KW-0503">Monooxygenase</keyword>
<name>A0ABC9FH01_9POAL</name>
<keyword evidence="5 6" id="KW-0408">Iron</keyword>
<gene>
    <name evidence="9" type="ORF">URODEC1_LOCUS105014</name>
</gene>
<organism evidence="9 10">
    <name type="scientific">Urochloa decumbens</name>
    <dbReference type="NCBI Taxonomy" id="240449"/>
    <lineage>
        <taxon>Eukaryota</taxon>
        <taxon>Viridiplantae</taxon>
        <taxon>Streptophyta</taxon>
        <taxon>Embryophyta</taxon>
        <taxon>Tracheophyta</taxon>
        <taxon>Spermatophyta</taxon>
        <taxon>Magnoliopsida</taxon>
        <taxon>Liliopsida</taxon>
        <taxon>Poales</taxon>
        <taxon>Poaceae</taxon>
        <taxon>PACMAD clade</taxon>
        <taxon>Panicoideae</taxon>
        <taxon>Panicodae</taxon>
        <taxon>Paniceae</taxon>
        <taxon>Melinidinae</taxon>
        <taxon>Urochloa</taxon>
    </lineage>
</organism>
<sequence>MSLRPQPSSSGEDQHPSSVTLGRPYLIINLDDAISDTFMALPPWAAFLTVVLITAFFVKAAIVSRRRRRRTYNLPPGPKPWPIIGNLNLIGDLPHRSIHELSKRHGPLMHLRLGSLPVVVAASAEMARSFLKTHDAVFSDRPRFAAGKHTAYNYSDILLAPYGAYWRQARRICAAELFSAKRLELFEHVRGEEVRAMLRGLREASESGGGGVVRLRDYMKMATLGVISRVVLGRKYVEVEEEEVGEGGSSPAPVMAPAEFMAMVDEYFELNGVFNIGDFIPWLEWLDLQGYVRRMKRTTKMLDRFLERVLDEHNERRRLEGDRFVERDMVDVLLQLADDPNLEVKLTRDNVKAITQDLIVAAVDTSSNTMEWAVSELLKNPEFLTRATKELDNLIGGNRLVTEKDLPHLSYIEAIIKETMRMHPPAPMLAPHLSREDASIDGYDIPAGTILLVNVWSIGRDPTSWDAPEKFQPERFVGSKIDMKGQCFELVPFGSGRRMCPGYSLGMKVMTLGLANLLHSFSWRLPDGVSKEKLCMDEIYQLAMPRKIPLEALVQPRLSSHLYTGA</sequence>
<dbReference type="InterPro" id="IPR001128">
    <property type="entry name" value="Cyt_P450"/>
</dbReference>
<keyword evidence="3 6" id="KW-0479">Metal-binding</keyword>
<dbReference type="PRINTS" id="PR00463">
    <property type="entry name" value="EP450I"/>
</dbReference>
<dbReference type="EMBL" id="OZ075116">
    <property type="protein sequence ID" value="CAL5074095.1"/>
    <property type="molecule type" value="Genomic_DNA"/>
</dbReference>
<dbReference type="Gene3D" id="1.10.630.10">
    <property type="entry name" value="Cytochrome P450"/>
    <property type="match status" value="1"/>
</dbReference>
<keyword evidence="8" id="KW-1133">Transmembrane helix</keyword>
<evidence type="ECO:0000256" key="3">
    <source>
        <dbReference type="ARBA" id="ARBA00022723"/>
    </source>
</evidence>
<dbReference type="PRINTS" id="PR00385">
    <property type="entry name" value="P450"/>
</dbReference>
<protein>
    <submittedName>
        <fullName evidence="9">Uncharacterized protein</fullName>
    </submittedName>
</protein>
<evidence type="ECO:0000313" key="9">
    <source>
        <dbReference type="EMBL" id="CAL5074095.1"/>
    </source>
</evidence>
<dbReference type="InterPro" id="IPR036396">
    <property type="entry name" value="Cyt_P450_sf"/>
</dbReference>
<evidence type="ECO:0000256" key="6">
    <source>
        <dbReference type="PIRSR" id="PIRSR602401-1"/>
    </source>
</evidence>
<evidence type="ECO:0000256" key="8">
    <source>
        <dbReference type="SAM" id="Phobius"/>
    </source>
</evidence>
<dbReference type="GO" id="GO:0004497">
    <property type="term" value="F:monooxygenase activity"/>
    <property type="evidence" value="ECO:0007669"/>
    <property type="project" value="UniProtKB-KW"/>
</dbReference>
<reference evidence="10" key="1">
    <citation type="submission" date="2024-06" db="EMBL/GenBank/DDBJ databases">
        <authorList>
            <person name="Ryan C."/>
        </authorList>
    </citation>
    <scope>NUCLEOTIDE SEQUENCE [LARGE SCALE GENOMIC DNA]</scope>
</reference>
<dbReference type="InterPro" id="IPR002401">
    <property type="entry name" value="Cyt_P450_E_grp-I"/>
</dbReference>
<evidence type="ECO:0000256" key="5">
    <source>
        <dbReference type="ARBA" id="ARBA00023004"/>
    </source>
</evidence>
<evidence type="ECO:0000256" key="4">
    <source>
        <dbReference type="ARBA" id="ARBA00023002"/>
    </source>
</evidence>
<keyword evidence="8" id="KW-0812">Transmembrane</keyword>
<comment type="similarity">
    <text evidence="1 7">Belongs to the cytochrome P450 family.</text>
</comment>
<dbReference type="CDD" id="cd20618">
    <property type="entry name" value="CYP71_clan"/>
    <property type="match status" value="1"/>
</dbReference>
<evidence type="ECO:0000256" key="2">
    <source>
        <dbReference type="ARBA" id="ARBA00022617"/>
    </source>
</evidence>
<dbReference type="GO" id="GO:0046872">
    <property type="term" value="F:metal ion binding"/>
    <property type="evidence" value="ECO:0007669"/>
    <property type="project" value="UniProtKB-KW"/>
</dbReference>
<accession>A0ABC9FH01</accession>
<evidence type="ECO:0000256" key="7">
    <source>
        <dbReference type="RuleBase" id="RU000461"/>
    </source>
</evidence>
<dbReference type="PANTHER" id="PTHR47944:SF7">
    <property type="entry name" value="OS09G0264400 PROTEIN"/>
    <property type="match status" value="1"/>
</dbReference>
<proteinExistence type="inferred from homology"/>
<evidence type="ECO:0000256" key="1">
    <source>
        <dbReference type="ARBA" id="ARBA00010617"/>
    </source>
</evidence>
<dbReference type="Pfam" id="PF00067">
    <property type="entry name" value="p450"/>
    <property type="match status" value="1"/>
</dbReference>
<comment type="cofactor">
    <cofactor evidence="6">
        <name>heme</name>
        <dbReference type="ChEBI" id="CHEBI:30413"/>
    </cofactor>
</comment>
<dbReference type="PANTHER" id="PTHR47944">
    <property type="entry name" value="CYTOCHROME P450 98A9"/>
    <property type="match status" value="1"/>
</dbReference>
<dbReference type="FunFam" id="1.10.630.10:FF:000038">
    <property type="entry name" value="Cytochrome P450 84A1"/>
    <property type="match status" value="1"/>
</dbReference>
<reference evidence="9 10" key="2">
    <citation type="submission" date="2024-10" db="EMBL/GenBank/DDBJ databases">
        <authorList>
            <person name="Ryan C."/>
        </authorList>
    </citation>
    <scope>NUCLEOTIDE SEQUENCE [LARGE SCALE GENOMIC DNA]</scope>
</reference>
<keyword evidence="8" id="KW-0472">Membrane</keyword>
<dbReference type="SUPFAM" id="SSF48264">
    <property type="entry name" value="Cytochrome P450"/>
    <property type="match status" value="1"/>
</dbReference>
<dbReference type="AlphaFoldDB" id="A0ABC9FH01"/>
<keyword evidence="10" id="KW-1185">Reference proteome</keyword>